<name>A0AAV4N8H5_CAEEX</name>
<proteinExistence type="predicted"/>
<evidence type="ECO:0000313" key="2">
    <source>
        <dbReference type="Proteomes" id="UP001054945"/>
    </source>
</evidence>
<evidence type="ECO:0000313" key="1">
    <source>
        <dbReference type="EMBL" id="GIX79991.1"/>
    </source>
</evidence>
<protein>
    <submittedName>
        <fullName evidence="1">Uncharacterized protein</fullName>
    </submittedName>
</protein>
<comment type="caution">
    <text evidence="1">The sequence shown here is derived from an EMBL/GenBank/DDBJ whole genome shotgun (WGS) entry which is preliminary data.</text>
</comment>
<dbReference type="Proteomes" id="UP001054945">
    <property type="component" value="Unassembled WGS sequence"/>
</dbReference>
<dbReference type="AlphaFoldDB" id="A0AAV4N8H5"/>
<accession>A0AAV4N8H5</accession>
<reference evidence="1 2" key="1">
    <citation type="submission" date="2021-06" db="EMBL/GenBank/DDBJ databases">
        <title>Caerostris extrusa draft genome.</title>
        <authorList>
            <person name="Kono N."/>
            <person name="Arakawa K."/>
        </authorList>
    </citation>
    <scope>NUCLEOTIDE SEQUENCE [LARGE SCALE GENOMIC DNA]</scope>
</reference>
<keyword evidence="2" id="KW-1185">Reference proteome</keyword>
<gene>
    <name evidence="1" type="ORF">CEXT_648601</name>
</gene>
<sequence>MKVNHKVTEKYQVLVEIENQAEEKAIRELIGLQGPNEAFAVLPHRESESVCWVFSDTHDGYVNRWTMDSSAPKGKLWFHLRPMIHILAFKTTAILFICQPHLQLPQPRTEASLDCHRRFDKGGSARKYYAK</sequence>
<dbReference type="EMBL" id="BPLR01020560">
    <property type="protein sequence ID" value="GIX79991.1"/>
    <property type="molecule type" value="Genomic_DNA"/>
</dbReference>
<organism evidence="1 2">
    <name type="scientific">Caerostris extrusa</name>
    <name type="common">Bark spider</name>
    <name type="synonym">Caerostris bankana</name>
    <dbReference type="NCBI Taxonomy" id="172846"/>
    <lineage>
        <taxon>Eukaryota</taxon>
        <taxon>Metazoa</taxon>
        <taxon>Ecdysozoa</taxon>
        <taxon>Arthropoda</taxon>
        <taxon>Chelicerata</taxon>
        <taxon>Arachnida</taxon>
        <taxon>Araneae</taxon>
        <taxon>Araneomorphae</taxon>
        <taxon>Entelegynae</taxon>
        <taxon>Araneoidea</taxon>
        <taxon>Araneidae</taxon>
        <taxon>Caerostris</taxon>
    </lineage>
</organism>